<feature type="transmembrane region" description="Helical" evidence="8">
    <location>
        <begin position="184"/>
        <end position="216"/>
    </location>
</feature>
<organism evidence="9 10">
    <name type="scientific">Legionella israelensis</name>
    <dbReference type="NCBI Taxonomy" id="454"/>
    <lineage>
        <taxon>Bacteria</taxon>
        <taxon>Pseudomonadati</taxon>
        <taxon>Pseudomonadota</taxon>
        <taxon>Gammaproteobacteria</taxon>
        <taxon>Legionellales</taxon>
        <taxon>Legionellaceae</taxon>
        <taxon>Legionella</taxon>
    </lineage>
</organism>
<evidence type="ECO:0000256" key="2">
    <source>
        <dbReference type="ARBA" id="ARBA00010735"/>
    </source>
</evidence>
<evidence type="ECO:0000256" key="6">
    <source>
        <dbReference type="ARBA" id="ARBA00022989"/>
    </source>
</evidence>
<feature type="transmembrane region" description="Helical" evidence="8">
    <location>
        <begin position="12"/>
        <end position="32"/>
    </location>
</feature>
<evidence type="ECO:0000313" key="9">
    <source>
        <dbReference type="EMBL" id="KTD13997.1"/>
    </source>
</evidence>
<feature type="transmembrane region" description="Helical" evidence="8">
    <location>
        <begin position="156"/>
        <end position="177"/>
    </location>
</feature>
<dbReference type="InterPro" id="IPR011606">
    <property type="entry name" value="Brnchd-chn_aa_trnsp_permease"/>
</dbReference>
<comment type="subcellular location">
    <subcellularLocation>
        <location evidence="1">Cell membrane</location>
        <topology evidence="1">Multi-pass membrane protein</topology>
    </subcellularLocation>
</comment>
<proteinExistence type="inferred from homology"/>
<dbReference type="AlphaFoldDB" id="A0A0W0V271"/>
<protein>
    <submittedName>
        <fullName evidence="9">Inner membrane protein YgaZ</fullName>
    </submittedName>
</protein>
<dbReference type="PANTHER" id="PTHR34979:SF1">
    <property type="entry name" value="INNER MEMBRANE PROTEIN YGAZ"/>
    <property type="match status" value="1"/>
</dbReference>
<feature type="transmembrane region" description="Helical" evidence="8">
    <location>
        <begin position="97"/>
        <end position="115"/>
    </location>
</feature>
<dbReference type="PANTHER" id="PTHR34979">
    <property type="entry name" value="INNER MEMBRANE PROTEIN YGAZ"/>
    <property type="match status" value="1"/>
</dbReference>
<dbReference type="RefSeq" id="WP_058503042.1">
    <property type="nucleotide sequence ID" value="NZ_CAAAJA010000036.1"/>
</dbReference>
<evidence type="ECO:0000256" key="8">
    <source>
        <dbReference type="SAM" id="Phobius"/>
    </source>
</evidence>
<evidence type="ECO:0000256" key="4">
    <source>
        <dbReference type="ARBA" id="ARBA00022475"/>
    </source>
</evidence>
<comment type="similarity">
    <text evidence="2">Belongs to the AzlC family.</text>
</comment>
<dbReference type="GO" id="GO:1903785">
    <property type="term" value="P:L-valine transmembrane transport"/>
    <property type="evidence" value="ECO:0007669"/>
    <property type="project" value="TreeGrafter"/>
</dbReference>
<dbReference type="PATRIC" id="fig|454.4.peg.3043"/>
<feature type="transmembrane region" description="Helical" evidence="8">
    <location>
        <begin position="127"/>
        <end position="150"/>
    </location>
</feature>
<keyword evidence="6 8" id="KW-1133">Transmembrane helix</keyword>
<dbReference type="STRING" id="454.Lisr_2773"/>
<keyword evidence="5 8" id="KW-0812">Transmembrane</keyword>
<keyword evidence="7 8" id="KW-0472">Membrane</keyword>
<keyword evidence="4" id="KW-1003">Cell membrane</keyword>
<evidence type="ECO:0000313" key="10">
    <source>
        <dbReference type="Proteomes" id="UP000054761"/>
    </source>
</evidence>
<sequence length="222" mass="25317">MKNDELKLAFSLTTPTMVAYFSLAFVFGVLFTHADFDWYLAPLMSALVYAGAVQFVALSMMNEHASILGILLATLFVALRNSFYGLSLIERFKPATFLKKFFLIFGLVDATYAIFSIKPKQNKDISFCFYVTLFPYLSWVSGTFFGALFADKIPEVKGMSFILTSFFMLLVIEYYLLNKKIDALIIPVIAAFIAYWLMPQYYLLLAILSCAFYLYIKIRVTS</sequence>
<evidence type="ECO:0000256" key="1">
    <source>
        <dbReference type="ARBA" id="ARBA00004651"/>
    </source>
</evidence>
<accession>A0A0W0V271</accession>
<name>A0A0W0V271_9GAMM</name>
<feature type="transmembrane region" description="Helical" evidence="8">
    <location>
        <begin position="65"/>
        <end position="85"/>
    </location>
</feature>
<comment type="caution">
    <text evidence="9">The sequence shown here is derived from an EMBL/GenBank/DDBJ whole genome shotgun (WGS) entry which is preliminary data.</text>
</comment>
<keyword evidence="10" id="KW-1185">Reference proteome</keyword>
<keyword evidence="3" id="KW-0813">Transport</keyword>
<gene>
    <name evidence="9" type="primary">ygaZ</name>
    <name evidence="9" type="ORF">Lisr_2773</name>
</gene>
<feature type="transmembrane region" description="Helical" evidence="8">
    <location>
        <begin position="38"/>
        <end position="58"/>
    </location>
</feature>
<reference evidence="9 10" key="1">
    <citation type="submission" date="2015-11" db="EMBL/GenBank/DDBJ databases">
        <title>Genomic analysis of 38 Legionella species identifies large and diverse effector repertoires.</title>
        <authorList>
            <person name="Burstein D."/>
            <person name="Amaro F."/>
            <person name="Zusman T."/>
            <person name="Lifshitz Z."/>
            <person name="Cohen O."/>
            <person name="Gilbert J.A."/>
            <person name="Pupko T."/>
            <person name="Shuman H.A."/>
            <person name="Segal G."/>
        </authorList>
    </citation>
    <scope>NUCLEOTIDE SEQUENCE [LARGE SCALE GENOMIC DNA]</scope>
    <source>
        <strain evidence="9 10">Bercovier 4</strain>
    </source>
</reference>
<dbReference type="Proteomes" id="UP000054761">
    <property type="component" value="Unassembled WGS sequence"/>
</dbReference>
<dbReference type="OrthoDB" id="3181706at2"/>
<evidence type="ECO:0000256" key="3">
    <source>
        <dbReference type="ARBA" id="ARBA00022448"/>
    </source>
</evidence>
<dbReference type="EMBL" id="LNYH01000151">
    <property type="protein sequence ID" value="KTD13997.1"/>
    <property type="molecule type" value="Genomic_DNA"/>
</dbReference>
<evidence type="ECO:0000256" key="7">
    <source>
        <dbReference type="ARBA" id="ARBA00023136"/>
    </source>
</evidence>
<evidence type="ECO:0000256" key="5">
    <source>
        <dbReference type="ARBA" id="ARBA00022692"/>
    </source>
</evidence>
<dbReference type="GO" id="GO:0005886">
    <property type="term" value="C:plasma membrane"/>
    <property type="evidence" value="ECO:0007669"/>
    <property type="project" value="UniProtKB-SubCell"/>
</dbReference>
<dbReference type="Pfam" id="PF03591">
    <property type="entry name" value="AzlC"/>
    <property type="match status" value="1"/>
</dbReference>